<dbReference type="InterPro" id="IPR050164">
    <property type="entry name" value="Peptidase_C19"/>
</dbReference>
<gene>
    <name evidence="3" type="ORF">Pmar_PMAR025850</name>
</gene>
<feature type="compositionally biased region" description="Polar residues" evidence="1">
    <location>
        <begin position="459"/>
        <end position="469"/>
    </location>
</feature>
<dbReference type="RefSeq" id="XP_002766745.1">
    <property type="nucleotide sequence ID" value="XM_002766699.1"/>
</dbReference>
<dbReference type="PROSITE" id="PS00972">
    <property type="entry name" value="USP_1"/>
    <property type="match status" value="1"/>
</dbReference>
<dbReference type="PANTHER" id="PTHR24006">
    <property type="entry name" value="UBIQUITIN CARBOXYL-TERMINAL HYDROLASE"/>
    <property type="match status" value="1"/>
</dbReference>
<feature type="domain" description="USP" evidence="2">
    <location>
        <begin position="20"/>
        <end position="418"/>
    </location>
</feature>
<dbReference type="AlphaFoldDB" id="C5LUW2"/>
<dbReference type="Pfam" id="PF02810">
    <property type="entry name" value="SEC-C"/>
    <property type="match status" value="1"/>
</dbReference>
<evidence type="ECO:0000313" key="3">
    <source>
        <dbReference type="EMBL" id="EEQ99462.1"/>
    </source>
</evidence>
<dbReference type="GO" id="GO:0004843">
    <property type="term" value="F:cysteine-type deubiquitinase activity"/>
    <property type="evidence" value="ECO:0007669"/>
    <property type="project" value="InterPro"/>
</dbReference>
<dbReference type="GO" id="GO:0016579">
    <property type="term" value="P:protein deubiquitination"/>
    <property type="evidence" value="ECO:0007669"/>
    <property type="project" value="InterPro"/>
</dbReference>
<dbReference type="Gene3D" id="3.10.450.50">
    <property type="match status" value="1"/>
</dbReference>
<dbReference type="InterPro" id="IPR004027">
    <property type="entry name" value="SEC_C_motif"/>
</dbReference>
<protein>
    <recommendedName>
        <fullName evidence="2">USP domain-containing protein</fullName>
    </recommendedName>
</protein>
<dbReference type="GO" id="GO:0005634">
    <property type="term" value="C:nucleus"/>
    <property type="evidence" value="ECO:0007669"/>
    <property type="project" value="TreeGrafter"/>
</dbReference>
<dbReference type="Proteomes" id="UP000007800">
    <property type="component" value="Unassembled WGS sequence"/>
</dbReference>
<dbReference type="OMA" id="KCHGAKR"/>
<dbReference type="InterPro" id="IPR038765">
    <property type="entry name" value="Papain-like_cys_pep_sf"/>
</dbReference>
<keyword evidence="4" id="KW-1185">Reference proteome</keyword>
<dbReference type="GeneID" id="9050870"/>
<dbReference type="EMBL" id="GG685688">
    <property type="protein sequence ID" value="EEQ99462.1"/>
    <property type="molecule type" value="Genomic_DNA"/>
</dbReference>
<accession>C5LUW2</accession>
<dbReference type="SUPFAM" id="SSF103642">
    <property type="entry name" value="Sec-C motif"/>
    <property type="match status" value="1"/>
</dbReference>
<dbReference type="InterPro" id="IPR018200">
    <property type="entry name" value="USP_CS"/>
</dbReference>
<organism evidence="4">
    <name type="scientific">Perkinsus marinus (strain ATCC 50983 / TXsc)</name>
    <dbReference type="NCBI Taxonomy" id="423536"/>
    <lineage>
        <taxon>Eukaryota</taxon>
        <taxon>Sar</taxon>
        <taxon>Alveolata</taxon>
        <taxon>Perkinsozoa</taxon>
        <taxon>Perkinsea</taxon>
        <taxon>Perkinsida</taxon>
        <taxon>Perkinsidae</taxon>
        <taxon>Perkinsus</taxon>
    </lineage>
</organism>
<dbReference type="InParanoid" id="C5LUW2"/>
<sequence>MVTQSSRAAGATDPWEAPMKGIDNIGNTCFANSVLQCLFRIPLFVRYIKSIPQVNPAASDGKSVFLRAFKELLDDYYPTPIPPRPQSLPPPTVASPELTLGSMVRVDGLEGRVGRVSSIHTDPKVLAMDEDCDSDSAGVQTDGGDVYHDANELPTSEVLPSQRVEALETSSSTTADSEPIALENGPLYQHDSHEFLRFILDRLESATGDLLRRTDGLEGPIDYDSAINSRLFGAWYATLTQCPKCPKQTYVSEPYLDLSIDLLPEVTSSLEDCLRLFTAPTRLDKDNKLLCECCHNRVRAARRILFYDTPMVLVIHLKRFDMNMMKNKQTVSFPAKLNLRPYCVSSSPHGALAEQYKLIGVVTHLTSRVHATLQSGHYVSYVRDGSDMWWRCDDETITPASEGEVLATEAYLLFYTLPMEYLGKRLALQEEDSRRAVMIAEEQANSSSTNGSDVPDNEITASQMSCGGTSSISASNEASEIESTDKSGPPVTKKKIGVNEKCPCGSGLKYKKCHGAKR</sequence>
<dbReference type="Pfam" id="PF00443">
    <property type="entry name" value="UCH"/>
    <property type="match status" value="1"/>
</dbReference>
<dbReference type="GO" id="GO:0005829">
    <property type="term" value="C:cytosol"/>
    <property type="evidence" value="ECO:0007669"/>
    <property type="project" value="TreeGrafter"/>
</dbReference>
<evidence type="ECO:0000313" key="4">
    <source>
        <dbReference type="Proteomes" id="UP000007800"/>
    </source>
</evidence>
<feature type="compositionally biased region" description="Polar residues" evidence="1">
    <location>
        <begin position="443"/>
        <end position="452"/>
    </location>
</feature>
<dbReference type="Gene3D" id="3.90.70.10">
    <property type="entry name" value="Cysteine proteinases"/>
    <property type="match status" value="1"/>
</dbReference>
<dbReference type="OrthoDB" id="443886at2759"/>
<dbReference type="CDD" id="cd02257">
    <property type="entry name" value="Peptidase_C19"/>
    <property type="match status" value="1"/>
</dbReference>
<evidence type="ECO:0000256" key="1">
    <source>
        <dbReference type="SAM" id="MobiDB-lite"/>
    </source>
</evidence>
<proteinExistence type="predicted"/>
<feature type="region of interest" description="Disordered" evidence="1">
    <location>
        <begin position="442"/>
        <end position="508"/>
    </location>
</feature>
<evidence type="ECO:0000259" key="2">
    <source>
        <dbReference type="PROSITE" id="PS50235"/>
    </source>
</evidence>
<reference evidence="3 4" key="1">
    <citation type="submission" date="2008-07" db="EMBL/GenBank/DDBJ databases">
        <authorList>
            <person name="El-Sayed N."/>
            <person name="Caler E."/>
            <person name="Inman J."/>
            <person name="Amedeo P."/>
            <person name="Hass B."/>
            <person name="Wortman J."/>
        </authorList>
    </citation>
    <scope>NUCLEOTIDE SEQUENCE [LARGE SCALE GENOMIC DNA]</scope>
    <source>
        <strain evidence="4">ATCC 50983 / TXsc</strain>
    </source>
</reference>
<dbReference type="PROSITE" id="PS50235">
    <property type="entry name" value="USP_3"/>
    <property type="match status" value="1"/>
</dbReference>
<dbReference type="InterPro" id="IPR001394">
    <property type="entry name" value="Peptidase_C19_UCH"/>
</dbReference>
<dbReference type="InterPro" id="IPR028889">
    <property type="entry name" value="USP"/>
</dbReference>
<name>C5LUW2_PERM5</name>
<dbReference type="SUPFAM" id="SSF54001">
    <property type="entry name" value="Cysteine proteinases"/>
    <property type="match status" value="1"/>
</dbReference>